<protein>
    <submittedName>
        <fullName evidence="2">Uncharacterized protein</fullName>
    </submittedName>
</protein>
<feature type="transmembrane region" description="Helical" evidence="1">
    <location>
        <begin position="101"/>
        <end position="122"/>
    </location>
</feature>
<evidence type="ECO:0000256" key="1">
    <source>
        <dbReference type="SAM" id="Phobius"/>
    </source>
</evidence>
<dbReference type="EMBL" id="NHOW01000088">
    <property type="protein sequence ID" value="OYR61463.1"/>
    <property type="molecule type" value="Genomic_DNA"/>
</dbReference>
<proteinExistence type="predicted"/>
<evidence type="ECO:0000313" key="2">
    <source>
        <dbReference type="EMBL" id="OYR61463.1"/>
    </source>
</evidence>
<keyword evidence="1" id="KW-0812">Transmembrane</keyword>
<keyword evidence="1" id="KW-1133">Transmembrane helix</keyword>
<evidence type="ECO:0000313" key="3">
    <source>
        <dbReference type="Proteomes" id="UP000216409"/>
    </source>
</evidence>
<sequence>MASQSGTHPAHRLRQNKISKLWTRLVLSLVPIDDLKTAREQVVEIYAMAYLDIGEFQEAFSEYSNPDLREWAVEPYGRIPNYDPHETVTSLLVLPEKVLGWLSKMLTVVVVATGLVSARRLYSLAMDGLRLIEIVEGAIPLTAIAVGIIYLWFLYADTLVHQALGEELRVGKAGVQTRRRAQIVGNGVWNRSLLGQTGLFLVGFFYILNALPELLVVGRLFDDPTSYFTQLITSNFDLFYQSDGLIDALRQLVRKET</sequence>
<reference evidence="2 3" key="1">
    <citation type="journal article" date="2014" name="Front. Microbiol.">
        <title>Population and genomic analysis of the genus Halorubrum.</title>
        <authorList>
            <person name="Fullmer M.S."/>
            <person name="Soucy S.M."/>
            <person name="Swithers K.S."/>
            <person name="Makkay A.M."/>
            <person name="Wheeler R."/>
            <person name="Ventosa A."/>
            <person name="Gogarten J.P."/>
            <person name="Papke R.T."/>
        </authorList>
    </citation>
    <scope>NUCLEOTIDE SEQUENCE [LARGE SCALE GENOMIC DNA]</scope>
    <source>
        <strain evidence="2 3">LD3</strain>
    </source>
</reference>
<dbReference type="Proteomes" id="UP000216409">
    <property type="component" value="Unassembled WGS sequence"/>
</dbReference>
<organism evidence="2 3">
    <name type="scientific">Halorubrum ezzemoulense</name>
    <name type="common">Halorubrum chaoviator</name>
    <dbReference type="NCBI Taxonomy" id="337243"/>
    <lineage>
        <taxon>Archaea</taxon>
        <taxon>Methanobacteriati</taxon>
        <taxon>Methanobacteriota</taxon>
        <taxon>Stenosarchaea group</taxon>
        <taxon>Halobacteria</taxon>
        <taxon>Halobacteriales</taxon>
        <taxon>Haloferacaceae</taxon>
        <taxon>Halorubrum</taxon>
    </lineage>
</organism>
<dbReference type="AlphaFoldDB" id="A0A256IYE6"/>
<name>A0A256IYE6_HALEZ</name>
<accession>A0A256IYE6</accession>
<keyword evidence="1" id="KW-0472">Membrane</keyword>
<feature type="transmembrane region" description="Helical" evidence="1">
    <location>
        <begin position="193"/>
        <end position="211"/>
    </location>
</feature>
<feature type="transmembrane region" description="Helical" evidence="1">
    <location>
        <begin position="134"/>
        <end position="155"/>
    </location>
</feature>
<comment type="caution">
    <text evidence="2">The sequence shown here is derived from an EMBL/GenBank/DDBJ whole genome shotgun (WGS) entry which is preliminary data.</text>
</comment>
<gene>
    <name evidence="2" type="ORF">DJ83_07755</name>
</gene>
<dbReference type="RefSeq" id="WP_094579975.1">
    <property type="nucleotide sequence ID" value="NZ_NHOW01000088.1"/>
</dbReference>